<feature type="non-terminal residue" evidence="2">
    <location>
        <position position="251"/>
    </location>
</feature>
<dbReference type="EMBL" id="AZIM01000178">
    <property type="protein sequence ID" value="ETE72785.1"/>
    <property type="molecule type" value="Genomic_DNA"/>
</dbReference>
<accession>V8PEK0</accession>
<organism evidence="2 3">
    <name type="scientific">Ophiophagus hannah</name>
    <name type="common">King cobra</name>
    <name type="synonym">Naja hannah</name>
    <dbReference type="NCBI Taxonomy" id="8665"/>
    <lineage>
        <taxon>Eukaryota</taxon>
        <taxon>Metazoa</taxon>
        <taxon>Chordata</taxon>
        <taxon>Craniata</taxon>
        <taxon>Vertebrata</taxon>
        <taxon>Euteleostomi</taxon>
        <taxon>Lepidosauria</taxon>
        <taxon>Squamata</taxon>
        <taxon>Bifurcata</taxon>
        <taxon>Unidentata</taxon>
        <taxon>Episquamata</taxon>
        <taxon>Toxicofera</taxon>
        <taxon>Serpentes</taxon>
        <taxon>Colubroidea</taxon>
        <taxon>Elapidae</taxon>
        <taxon>Elapinae</taxon>
        <taxon>Ophiophagus</taxon>
    </lineage>
</organism>
<comment type="caution">
    <text evidence="2">The sequence shown here is derived from an EMBL/GenBank/DDBJ whole genome shotgun (WGS) entry which is preliminary data.</text>
</comment>
<feature type="compositionally biased region" description="Polar residues" evidence="1">
    <location>
        <begin position="46"/>
        <end position="55"/>
    </location>
</feature>
<feature type="compositionally biased region" description="Pro residues" evidence="1">
    <location>
        <begin position="71"/>
        <end position="83"/>
    </location>
</feature>
<feature type="non-terminal residue" evidence="2">
    <location>
        <position position="1"/>
    </location>
</feature>
<gene>
    <name evidence="2" type="primary">SCHIP1</name>
    <name evidence="2" type="ORF">L345_01392</name>
</gene>
<dbReference type="OrthoDB" id="6260144at2759"/>
<proteinExistence type="predicted"/>
<feature type="region of interest" description="Disordered" evidence="1">
    <location>
        <begin position="1"/>
        <end position="119"/>
    </location>
</feature>
<sequence>EEEEGREGEEVEEEEEEDGDFQESTASKGIDVWKEDGGYAPRHAKTTPTRRSLTQELVEVRSTCLTRPTATMPPPAPTTNPPPHPHRHLQDLRHNANMVPSSHRTGHKGGGGYSKAPCLQRAQQGGPLLAFRPVENSLGENALKEQEPQLPTMDWEALEKHLAGLQFQEQELRSQKSNYTSVRLGALVGDLFCGEGRTGLGGWSEPLPVPYQKNTWLHSEKPDMWVALRGGGGEGEGNGSRNLSQLVHVSL</sequence>
<evidence type="ECO:0000256" key="1">
    <source>
        <dbReference type="SAM" id="MobiDB-lite"/>
    </source>
</evidence>
<evidence type="ECO:0000313" key="3">
    <source>
        <dbReference type="Proteomes" id="UP000018936"/>
    </source>
</evidence>
<dbReference type="Proteomes" id="UP000018936">
    <property type="component" value="Unassembled WGS sequence"/>
</dbReference>
<evidence type="ECO:0000313" key="2">
    <source>
        <dbReference type="EMBL" id="ETE72785.1"/>
    </source>
</evidence>
<feature type="region of interest" description="Disordered" evidence="1">
    <location>
        <begin position="230"/>
        <end position="251"/>
    </location>
</feature>
<name>V8PEK0_OPHHA</name>
<protein>
    <submittedName>
        <fullName evidence="2">Schwannomin-interacting protein 1</fullName>
    </submittedName>
</protein>
<reference evidence="2 3" key="1">
    <citation type="journal article" date="2013" name="Proc. Natl. Acad. Sci. U.S.A.">
        <title>The king cobra genome reveals dynamic gene evolution and adaptation in the snake venom system.</title>
        <authorList>
            <person name="Vonk F.J."/>
            <person name="Casewell N.R."/>
            <person name="Henkel C.V."/>
            <person name="Heimberg A.M."/>
            <person name="Jansen H.J."/>
            <person name="McCleary R.J."/>
            <person name="Kerkkamp H.M."/>
            <person name="Vos R.A."/>
            <person name="Guerreiro I."/>
            <person name="Calvete J.J."/>
            <person name="Wuster W."/>
            <person name="Woods A.E."/>
            <person name="Logan J.M."/>
            <person name="Harrison R.A."/>
            <person name="Castoe T.A."/>
            <person name="de Koning A.P."/>
            <person name="Pollock D.D."/>
            <person name="Yandell M."/>
            <person name="Calderon D."/>
            <person name="Renjifo C."/>
            <person name="Currier R.B."/>
            <person name="Salgado D."/>
            <person name="Pla D."/>
            <person name="Sanz L."/>
            <person name="Hyder A.S."/>
            <person name="Ribeiro J.M."/>
            <person name="Arntzen J.W."/>
            <person name="van den Thillart G.E."/>
            <person name="Boetzer M."/>
            <person name="Pirovano W."/>
            <person name="Dirks R.P."/>
            <person name="Spaink H.P."/>
            <person name="Duboule D."/>
            <person name="McGlinn E."/>
            <person name="Kini R.M."/>
            <person name="Richardson M.K."/>
        </authorList>
    </citation>
    <scope>NUCLEOTIDE SEQUENCE</scope>
    <source>
        <tissue evidence="2">Blood</tissue>
    </source>
</reference>
<feature type="compositionally biased region" description="Acidic residues" evidence="1">
    <location>
        <begin position="1"/>
        <end position="21"/>
    </location>
</feature>
<dbReference type="AlphaFoldDB" id="V8PEK0"/>
<keyword evidence="3" id="KW-1185">Reference proteome</keyword>